<dbReference type="InterPro" id="IPR020843">
    <property type="entry name" value="ER"/>
</dbReference>
<organism evidence="3 4">
    <name type="scientific">Planomonospora sphaerica</name>
    <dbReference type="NCBI Taxonomy" id="161355"/>
    <lineage>
        <taxon>Bacteria</taxon>
        <taxon>Bacillati</taxon>
        <taxon>Actinomycetota</taxon>
        <taxon>Actinomycetes</taxon>
        <taxon>Streptosporangiales</taxon>
        <taxon>Streptosporangiaceae</taxon>
        <taxon>Planomonospora</taxon>
    </lineage>
</organism>
<comment type="caution">
    <text evidence="3">The sequence shown here is derived from an EMBL/GenBank/DDBJ whole genome shotgun (WGS) entry which is preliminary data.</text>
</comment>
<accession>A0A171D796</accession>
<dbReference type="SUPFAM" id="SSF51735">
    <property type="entry name" value="NAD(P)-binding Rossmann-fold domains"/>
    <property type="match status" value="1"/>
</dbReference>
<evidence type="ECO:0000313" key="3">
    <source>
        <dbReference type="EMBL" id="GAT67749.1"/>
    </source>
</evidence>
<dbReference type="GO" id="GO:0016491">
    <property type="term" value="F:oxidoreductase activity"/>
    <property type="evidence" value="ECO:0007669"/>
    <property type="project" value="InterPro"/>
</dbReference>
<sequence>MKAITVHSFDDGGALHLVDLPDPVPGPGQTLIEVEAAGVGYVDVMSRRGQYPGFPEPGFVPGLEVAGVVRGTGERVYAMLGDGGGYAELAVAGDVVVELPPEVSPAQAVALGANALTASLLLDRAGVAPGESVLVRGASGGVGLMAAQVAAHLGAEVTASTRSTAHAGRLNGLGFSTRDDENASYDVVVDPVAGAELGRHLGRLRPDGRYVVCGAAGGLPAPDFAAGLVGLFPHSPSLLMFSLSSVTPERLRSGLKTVFDLAARGVLRGVADAAVPLAQASLAHERLESGSVFGKVVLLP</sequence>
<dbReference type="Gene3D" id="3.40.50.720">
    <property type="entry name" value="NAD(P)-binding Rossmann-like Domain"/>
    <property type="match status" value="1"/>
</dbReference>
<dbReference type="InterPro" id="IPR051603">
    <property type="entry name" value="Zinc-ADH_QOR/CCCR"/>
</dbReference>
<evidence type="ECO:0000259" key="2">
    <source>
        <dbReference type="SMART" id="SM00829"/>
    </source>
</evidence>
<dbReference type="InterPro" id="IPR013154">
    <property type="entry name" value="ADH-like_N"/>
</dbReference>
<proteinExistence type="predicted"/>
<dbReference type="Gene3D" id="3.90.180.10">
    <property type="entry name" value="Medium-chain alcohol dehydrogenases, catalytic domain"/>
    <property type="match status" value="1"/>
</dbReference>
<gene>
    <name evidence="3" type="ORF">PS9374_03407</name>
</gene>
<reference evidence="4" key="2">
    <citation type="submission" date="2016-04" db="EMBL/GenBank/DDBJ databases">
        <title>Planomonospora sphaerica JCM9374 whole genome shotgun sequence.</title>
        <authorList>
            <person name="Suzuki T."/>
            <person name="Dohra H."/>
            <person name="Kodani S."/>
        </authorList>
    </citation>
    <scope>NUCLEOTIDE SEQUENCE [LARGE SCALE GENOMIC DNA]</scope>
    <source>
        <strain evidence="4">JCM 9374</strain>
    </source>
</reference>
<dbReference type="EMBL" id="BDCX01000008">
    <property type="protein sequence ID" value="GAT67749.1"/>
    <property type="molecule type" value="Genomic_DNA"/>
</dbReference>
<dbReference type="Proteomes" id="UP000077701">
    <property type="component" value="Unassembled WGS sequence"/>
</dbReference>
<dbReference type="Pfam" id="PF08240">
    <property type="entry name" value="ADH_N"/>
    <property type="match status" value="1"/>
</dbReference>
<evidence type="ECO:0000313" key="4">
    <source>
        <dbReference type="Proteomes" id="UP000077701"/>
    </source>
</evidence>
<reference evidence="3 4" key="1">
    <citation type="journal article" date="2016" name="Genome Announc.">
        <title>Draft Genome Sequence of Planomonospora sphaerica JCM9374, a Rare Actinomycete.</title>
        <authorList>
            <person name="Dohra H."/>
            <person name="Suzuki T."/>
            <person name="Inoue Y."/>
            <person name="Kodani S."/>
        </authorList>
    </citation>
    <scope>NUCLEOTIDE SEQUENCE [LARGE SCALE GENOMIC DNA]</scope>
    <source>
        <strain evidence="3 4">JCM 9374</strain>
    </source>
</reference>
<dbReference type="InterPro" id="IPR036291">
    <property type="entry name" value="NAD(P)-bd_dom_sf"/>
</dbReference>
<keyword evidence="4" id="KW-1185">Reference proteome</keyword>
<dbReference type="SMART" id="SM00829">
    <property type="entry name" value="PKS_ER"/>
    <property type="match status" value="1"/>
</dbReference>
<dbReference type="InterPro" id="IPR011032">
    <property type="entry name" value="GroES-like_sf"/>
</dbReference>
<protein>
    <submittedName>
        <fullName evidence="3">Oxidoreductase</fullName>
    </submittedName>
</protein>
<keyword evidence="1" id="KW-0521">NADP</keyword>
<dbReference type="RefSeq" id="WP_068897831.1">
    <property type="nucleotide sequence ID" value="NZ_BDCX01000008.1"/>
</dbReference>
<dbReference type="PANTHER" id="PTHR44154:SF1">
    <property type="entry name" value="QUINONE OXIDOREDUCTASE"/>
    <property type="match status" value="1"/>
</dbReference>
<evidence type="ECO:0000256" key="1">
    <source>
        <dbReference type="ARBA" id="ARBA00022857"/>
    </source>
</evidence>
<dbReference type="PANTHER" id="PTHR44154">
    <property type="entry name" value="QUINONE OXIDOREDUCTASE"/>
    <property type="match status" value="1"/>
</dbReference>
<dbReference type="AlphaFoldDB" id="A0A171D796"/>
<dbReference type="Pfam" id="PF13602">
    <property type="entry name" value="ADH_zinc_N_2"/>
    <property type="match status" value="1"/>
</dbReference>
<dbReference type="OrthoDB" id="4512359at2"/>
<dbReference type="SUPFAM" id="SSF50129">
    <property type="entry name" value="GroES-like"/>
    <property type="match status" value="1"/>
</dbReference>
<feature type="domain" description="Enoyl reductase (ER)" evidence="2">
    <location>
        <begin position="12"/>
        <end position="298"/>
    </location>
</feature>
<dbReference type="STRING" id="161355.PS9374_03407"/>
<name>A0A171D796_9ACTN</name>